<accession>A0A7G8Q4Y4</accession>
<protein>
    <submittedName>
        <fullName evidence="1">Uncharacterized protein</fullName>
    </submittedName>
</protein>
<dbReference type="AlphaFoldDB" id="A0A7G8Q4Y4"/>
<sequence>MNIINDTRSTLEKHMPLLLGLLVALLAGRALKKMFWTAFGMYWALRASGIHF</sequence>
<dbReference type="KEGG" id="dtl:H8F01_01290"/>
<gene>
    <name evidence="1" type="ORF">H8F01_01290</name>
</gene>
<keyword evidence="2" id="KW-1185">Reference proteome</keyword>
<dbReference type="Proteomes" id="UP000515873">
    <property type="component" value="Chromosome"/>
</dbReference>
<proteinExistence type="predicted"/>
<name>A0A7G8Q4Y4_9GAMM</name>
<reference evidence="1 2" key="1">
    <citation type="submission" date="2020-08" db="EMBL/GenBank/DDBJ databases">
        <title>Dyella sp. G9 isolated from forest soil.</title>
        <authorList>
            <person name="Fu J."/>
            <person name="Qiu L."/>
        </authorList>
    </citation>
    <scope>NUCLEOTIDE SEQUENCE [LARGE SCALE GENOMIC DNA]</scope>
    <source>
        <strain evidence="1 2">G9</strain>
    </source>
</reference>
<dbReference type="EMBL" id="CP060412">
    <property type="protein sequence ID" value="QNK01842.1"/>
    <property type="molecule type" value="Genomic_DNA"/>
</dbReference>
<evidence type="ECO:0000313" key="1">
    <source>
        <dbReference type="EMBL" id="QNK01842.1"/>
    </source>
</evidence>
<organism evidence="1 2">
    <name type="scientific">Dyella telluris</name>
    <dbReference type="NCBI Taxonomy" id="2763498"/>
    <lineage>
        <taxon>Bacteria</taxon>
        <taxon>Pseudomonadati</taxon>
        <taxon>Pseudomonadota</taxon>
        <taxon>Gammaproteobacteria</taxon>
        <taxon>Lysobacterales</taxon>
        <taxon>Rhodanobacteraceae</taxon>
        <taxon>Dyella</taxon>
    </lineage>
</organism>
<dbReference type="RefSeq" id="WP_165418425.1">
    <property type="nucleotide sequence ID" value="NZ_CP060412.1"/>
</dbReference>
<evidence type="ECO:0000313" key="2">
    <source>
        <dbReference type="Proteomes" id="UP000515873"/>
    </source>
</evidence>